<evidence type="ECO:0000256" key="2">
    <source>
        <dbReference type="ARBA" id="ARBA00022737"/>
    </source>
</evidence>
<feature type="repeat" description="WD" evidence="3">
    <location>
        <begin position="883"/>
        <end position="924"/>
    </location>
</feature>
<dbReference type="InterPro" id="IPR027417">
    <property type="entry name" value="P-loop_NTPase"/>
</dbReference>
<feature type="repeat" description="WD" evidence="3">
    <location>
        <begin position="1009"/>
        <end position="1050"/>
    </location>
</feature>
<evidence type="ECO:0000259" key="4">
    <source>
        <dbReference type="Pfam" id="PF24883"/>
    </source>
</evidence>
<sequence length="1218" mass="133084">MWISGQAGIGKTAIATSLCQRLDSIRALAGSFFCRRDDPGSSDPLTLINNLACEMAMNCPTYAHEVFNAIRLNPKLCSAHLGLRYQGLVKRPLKQLKYISMPTTLVVIVDGLDECGDEDARGTALLKLYEMSRLVPWLKVIVTSRPLGDLQKNFEANCPHGTVVHLQDYDAAPDIRAYMQGQLGRLAETEKWPAGSIKQLCSMSQGVFLWATLATRYVKKAAFTALPRLQKMLNNQTSSVTDHFDALYTRILETTIIDGDQETKDAYLRCIGSIIVTSQRHPSIVPDLQYLLLVADQVDQSVLEQIIKNLAQLLVITNGHIRFLHASFKDFISDSSRSGSFYIPLDQCQVDPAASCLKLMKRELRFNICQLESSHLLNSQVPDLKLRIQSHIRPTLKYACLHWIDHFICSPNQAKVEAITQFMEGPQLMYWIEVLSLLGRLDVAIGGLANLESLELAQYNGWSLIRPWIKDARRLLLSFYDAIATSTPHLYISALAFAPSRSPTAHRMRAYFPNTVTIAKDPGLAWHPCVKTIAHPHSVQSLSMSPDGFTIVVGYANGSLAIWDLQTGTRISESLVGHDDSVSCVAHSPNGNLIASGSYDTSIRVWDVADRLKSSHALTGHSGAVYAVAFSPDSTVIASGSSDRTVRLWGSKSMCAIQEPYLGHSNTVSTLAFSPDGTQLVSGSWDKTIRVWSVASDGQRLTENPILITGHSDSVTCIAFSPDGSKIASGSTDKTMQMWDSWTGKEVECCTLPVKHSDSVNSIAFSSNGGLVISTSLDGRIHLRNATTLEETVYPFGHTSSVEGVAFSPDGTYIVSGSTDMTTRVWEVTTLLKPMTTDPLVGHSSPVHCVAISSDGTRIISGSADHTVRMWDAQTGAQMGKPYTGHSSFVYGLAFTLDGTRFVSGSIDMTLKLWDTKKQALVKSHQHQAKIRCVASAPDGTLIAFGSDDEQVYLWDPKRWKIIGGPLEGHSDLIWSVAFSPDGACLASGSSKAVLLWDTRSHSCLGKIASSHTQPIRSIALSPCGTRLISGSDDNTVRLWDIKGGSTVLELIGHSSNVSAVAFSPDGSCVASASFDNTIRLWNSKTGQSIGQPLVGHSKRVKCLTFSPDGGYLVSGSEDNTIRAWSLDTYFRQANDTQEAFSWPMNPCELLPHADSPGWVTEGEESLVFWLPLYYQQPDLFPGTHPGVPRPRTFLDYSKLVHGTAWTAVALDSIKNSG</sequence>
<dbReference type="InterPro" id="IPR015943">
    <property type="entry name" value="WD40/YVTN_repeat-like_dom_sf"/>
</dbReference>
<feature type="repeat" description="WD" evidence="3">
    <location>
        <begin position="708"/>
        <end position="749"/>
    </location>
</feature>
<dbReference type="PANTHER" id="PTHR22847:SF637">
    <property type="entry name" value="WD REPEAT DOMAIN 5B"/>
    <property type="match status" value="1"/>
</dbReference>
<dbReference type="InterPro" id="IPR056884">
    <property type="entry name" value="NPHP3-like_N"/>
</dbReference>
<dbReference type="Gene3D" id="2.130.10.10">
    <property type="entry name" value="YVTN repeat-like/Quinoprotein amine dehydrogenase"/>
    <property type="match status" value="6"/>
</dbReference>
<dbReference type="SUPFAM" id="SSF48431">
    <property type="entry name" value="Lipovitellin-phosvitin complex, superhelical domain"/>
    <property type="match status" value="1"/>
</dbReference>
<dbReference type="InterPro" id="IPR019775">
    <property type="entry name" value="WD40_repeat_CS"/>
</dbReference>
<dbReference type="AlphaFoldDB" id="A0A074RR02"/>
<dbReference type="Gene3D" id="3.40.50.300">
    <property type="entry name" value="P-loop containing nucleotide triphosphate hydrolases"/>
    <property type="match status" value="1"/>
</dbReference>
<evidence type="ECO:0000313" key="5">
    <source>
        <dbReference type="EMBL" id="KEP47128.1"/>
    </source>
</evidence>
<name>A0A074RR02_9AGAM</name>
<feature type="repeat" description="WD" evidence="3">
    <location>
        <begin position="1094"/>
        <end position="1129"/>
    </location>
</feature>
<dbReference type="InterPro" id="IPR020472">
    <property type="entry name" value="WD40_PAC1"/>
</dbReference>
<gene>
    <name evidence="5" type="ORF">V565_167240</name>
</gene>
<feature type="repeat" description="WD" evidence="3">
    <location>
        <begin position="1051"/>
        <end position="1092"/>
    </location>
</feature>
<proteinExistence type="predicted"/>
<dbReference type="InterPro" id="IPR011030">
    <property type="entry name" value="Lipovitellin_superhlx_dom"/>
</dbReference>
<dbReference type="EMBL" id="AZST01000833">
    <property type="protein sequence ID" value="KEP47128.1"/>
    <property type="molecule type" value="Genomic_DNA"/>
</dbReference>
<dbReference type="SUPFAM" id="SSF50998">
    <property type="entry name" value="Quinoprotein alcohol dehydrogenase-like"/>
    <property type="match status" value="2"/>
</dbReference>
<dbReference type="GO" id="GO:1990234">
    <property type="term" value="C:transferase complex"/>
    <property type="evidence" value="ECO:0007669"/>
    <property type="project" value="UniProtKB-ARBA"/>
</dbReference>
<feature type="repeat" description="WD" evidence="3">
    <location>
        <begin position="618"/>
        <end position="649"/>
    </location>
</feature>
<dbReference type="GO" id="GO:0005634">
    <property type="term" value="C:nucleus"/>
    <property type="evidence" value="ECO:0007669"/>
    <property type="project" value="TreeGrafter"/>
</dbReference>
<feature type="domain" description="Nephrocystin 3-like N-terminal" evidence="4">
    <location>
        <begin position="1"/>
        <end position="145"/>
    </location>
</feature>
<accession>A0A074RR02</accession>
<feature type="repeat" description="WD" evidence="3">
    <location>
        <begin position="924"/>
        <end position="956"/>
    </location>
</feature>
<keyword evidence="6" id="KW-1185">Reference proteome</keyword>
<comment type="caution">
    <text evidence="5">The sequence shown here is derived from an EMBL/GenBank/DDBJ whole genome shotgun (WGS) entry which is preliminary data.</text>
</comment>
<feature type="repeat" description="WD" evidence="3">
    <location>
        <begin position="840"/>
        <end position="881"/>
    </location>
</feature>
<dbReference type="PROSITE" id="PS00678">
    <property type="entry name" value="WD_REPEATS_1"/>
    <property type="match status" value="5"/>
</dbReference>
<dbReference type="PROSITE" id="PS50294">
    <property type="entry name" value="WD_REPEATS_REGION"/>
    <property type="match status" value="12"/>
</dbReference>
<dbReference type="PANTHER" id="PTHR22847">
    <property type="entry name" value="WD40 REPEAT PROTEIN"/>
    <property type="match status" value="1"/>
</dbReference>
<keyword evidence="1 3" id="KW-0853">WD repeat</keyword>
<dbReference type="Pfam" id="PF24883">
    <property type="entry name" value="NPHP3_N"/>
    <property type="match status" value="1"/>
</dbReference>
<feature type="repeat" description="WD" evidence="3">
    <location>
        <begin position="967"/>
        <end position="1007"/>
    </location>
</feature>
<dbReference type="SMART" id="SM00320">
    <property type="entry name" value="WD40"/>
    <property type="match status" value="14"/>
</dbReference>
<dbReference type="Pfam" id="PF00400">
    <property type="entry name" value="WD40"/>
    <property type="match status" value="14"/>
</dbReference>
<keyword evidence="2" id="KW-0677">Repeat</keyword>
<protein>
    <submittedName>
        <fullName evidence="5">WD40-repeat protein (Notchless protein), related protein</fullName>
    </submittedName>
</protein>
<evidence type="ECO:0000313" key="6">
    <source>
        <dbReference type="Proteomes" id="UP000027456"/>
    </source>
</evidence>
<dbReference type="HOGENOM" id="CLU_000288_6_3_1"/>
<feature type="repeat" description="WD" evidence="3">
    <location>
        <begin position="661"/>
        <end position="702"/>
    </location>
</feature>
<organism evidence="5 6">
    <name type="scientific">Rhizoctonia solani 123E</name>
    <dbReference type="NCBI Taxonomy" id="1423351"/>
    <lineage>
        <taxon>Eukaryota</taxon>
        <taxon>Fungi</taxon>
        <taxon>Dikarya</taxon>
        <taxon>Basidiomycota</taxon>
        <taxon>Agaricomycotina</taxon>
        <taxon>Agaricomycetes</taxon>
        <taxon>Cantharellales</taxon>
        <taxon>Ceratobasidiaceae</taxon>
        <taxon>Rhizoctonia</taxon>
    </lineage>
</organism>
<dbReference type="PRINTS" id="PR00320">
    <property type="entry name" value="GPROTEINBRPT"/>
</dbReference>
<dbReference type="OrthoDB" id="538223at2759"/>
<feature type="repeat" description="WD" evidence="3">
    <location>
        <begin position="532"/>
        <end position="573"/>
    </location>
</feature>
<evidence type="ECO:0000256" key="1">
    <source>
        <dbReference type="ARBA" id="ARBA00022574"/>
    </source>
</evidence>
<dbReference type="InterPro" id="IPR011047">
    <property type="entry name" value="Quinoprotein_ADH-like_sf"/>
</dbReference>
<evidence type="ECO:0000256" key="3">
    <source>
        <dbReference type="PROSITE-ProRule" id="PRU00221"/>
    </source>
</evidence>
<feature type="repeat" description="WD" evidence="3">
    <location>
        <begin position="795"/>
        <end position="830"/>
    </location>
</feature>
<dbReference type="STRING" id="1423351.A0A074RR02"/>
<dbReference type="PROSITE" id="PS50082">
    <property type="entry name" value="WD_REPEATS_2"/>
    <property type="match status" value="14"/>
</dbReference>
<dbReference type="InterPro" id="IPR001680">
    <property type="entry name" value="WD40_rpt"/>
</dbReference>
<feature type="repeat" description="WD" evidence="3">
    <location>
        <begin position="753"/>
        <end position="794"/>
    </location>
</feature>
<feature type="repeat" description="WD" evidence="3">
    <location>
        <begin position="575"/>
        <end position="608"/>
    </location>
</feature>
<dbReference type="CDD" id="cd00200">
    <property type="entry name" value="WD40"/>
    <property type="match status" value="2"/>
</dbReference>
<reference evidence="5 6" key="1">
    <citation type="submission" date="2013-12" db="EMBL/GenBank/DDBJ databases">
        <authorList>
            <person name="Cubeta M."/>
            <person name="Pakala S."/>
            <person name="Fedorova N."/>
            <person name="Thomas E."/>
            <person name="Dean R."/>
            <person name="Jabaji S."/>
            <person name="Neate S."/>
            <person name="Toda T."/>
            <person name="Tavantzis S."/>
            <person name="Vilgalys R."/>
            <person name="Bharathan N."/>
            <person name="Pakala S."/>
            <person name="Losada L.S."/>
            <person name="Zafar N."/>
            <person name="Nierman W."/>
        </authorList>
    </citation>
    <scope>NUCLEOTIDE SEQUENCE [LARGE SCALE GENOMIC DNA]</scope>
    <source>
        <strain evidence="5 6">123E</strain>
    </source>
</reference>
<dbReference type="Proteomes" id="UP000027456">
    <property type="component" value="Unassembled WGS sequence"/>
</dbReference>